<proteinExistence type="predicted"/>
<reference evidence="2" key="1">
    <citation type="journal article" date="2019" name="Int. J. Syst. Evol. Microbiol.">
        <title>The Global Catalogue of Microorganisms (GCM) 10K type strain sequencing project: providing services to taxonomists for standard genome sequencing and annotation.</title>
        <authorList>
            <consortium name="The Broad Institute Genomics Platform"/>
            <consortium name="The Broad Institute Genome Sequencing Center for Infectious Disease"/>
            <person name="Wu L."/>
            <person name="Ma J."/>
        </authorList>
    </citation>
    <scope>NUCLEOTIDE SEQUENCE [LARGE SCALE GENOMIC DNA]</scope>
    <source>
        <strain evidence="2">CCUG 49584</strain>
    </source>
</reference>
<dbReference type="RefSeq" id="WP_289388449.1">
    <property type="nucleotide sequence ID" value="NZ_JAUCBM010000012.1"/>
</dbReference>
<organism evidence="1 2">
    <name type="scientific">Pseudochrobactrum kiredjianiae</name>
    <dbReference type="NCBI Taxonomy" id="386305"/>
    <lineage>
        <taxon>Bacteria</taxon>
        <taxon>Pseudomonadati</taxon>
        <taxon>Pseudomonadota</taxon>
        <taxon>Alphaproteobacteria</taxon>
        <taxon>Hyphomicrobiales</taxon>
        <taxon>Brucellaceae</taxon>
        <taxon>Pseudochrobactrum</taxon>
    </lineage>
</organism>
<accession>A0ABW3V0V0</accession>
<sequence>MSRFVAPNLADLGDVPIVVPVDFEEIKASRDDYLIAALSRYGIDYDVSKLETDPQVIAFSEGGGNQEMKFRQRVNEAIRALSLATAIGGDLDHIAATYAGISRLHYDNAADDRPDNAQWDDVLGKWVEQDDIFRARILLAFEAFSTAGPEGAYTFHALELDGKRDIADVAVYSEEDAATYSAGLHADAYSAGLIPNPFTGRNNGDPVLAPEVLVVVLPTVTYGTTNQSLLDRTFQAVTPKDVRPIGDNVRIEPAVVTPYDIEVTLYYAPGVDVSAMAAEAKKRLAAYATSRRRIGLAVQREVIGGRAAVDDNVTVEVTKPVADLEPGSKGVGQVGQIIVHTIQTQGSWQ</sequence>
<name>A0ABW3V0V0_9HYPH</name>
<comment type="caution">
    <text evidence="1">The sequence shown here is derived from an EMBL/GenBank/DDBJ whole genome shotgun (WGS) entry which is preliminary data.</text>
</comment>
<protein>
    <submittedName>
        <fullName evidence="1">Baseplate J/gp47 family protein</fullName>
    </submittedName>
</protein>
<dbReference type="InterPro" id="IPR014507">
    <property type="entry name" value="Baseplate_assembly_J_pred"/>
</dbReference>
<dbReference type="Proteomes" id="UP001597263">
    <property type="component" value="Unassembled WGS sequence"/>
</dbReference>
<evidence type="ECO:0000313" key="1">
    <source>
        <dbReference type="EMBL" id="MFD1226683.1"/>
    </source>
</evidence>
<gene>
    <name evidence="1" type="ORF">ACFQ35_05895</name>
</gene>
<evidence type="ECO:0000313" key="2">
    <source>
        <dbReference type="Proteomes" id="UP001597263"/>
    </source>
</evidence>
<dbReference type="PIRSF" id="PIRSF020481">
    <property type="entry name" value="BAP"/>
    <property type="match status" value="1"/>
</dbReference>
<dbReference type="EMBL" id="JBHTMA010000032">
    <property type="protein sequence ID" value="MFD1226683.1"/>
    <property type="molecule type" value="Genomic_DNA"/>
</dbReference>
<keyword evidence="2" id="KW-1185">Reference proteome</keyword>